<dbReference type="InterPro" id="IPR039428">
    <property type="entry name" value="NUOK/Mnh_C1-like"/>
</dbReference>
<evidence type="ECO:0000256" key="4">
    <source>
        <dbReference type="ARBA" id="ARBA00022692"/>
    </source>
</evidence>
<comment type="catalytic activity">
    <reaction evidence="10">
        <text>a ubiquinone + NADH + 5 H(+)(in) = a ubiquinol + NAD(+) + 4 H(+)(out)</text>
        <dbReference type="Rhea" id="RHEA:29091"/>
        <dbReference type="Rhea" id="RHEA-COMP:9565"/>
        <dbReference type="Rhea" id="RHEA-COMP:9566"/>
        <dbReference type="ChEBI" id="CHEBI:15378"/>
        <dbReference type="ChEBI" id="CHEBI:16389"/>
        <dbReference type="ChEBI" id="CHEBI:17976"/>
        <dbReference type="ChEBI" id="CHEBI:57540"/>
        <dbReference type="ChEBI" id="CHEBI:57945"/>
        <dbReference type="EC" id="7.1.1.2"/>
    </reaction>
</comment>
<comment type="subcellular location">
    <subcellularLocation>
        <location evidence="1">Membrane</location>
        <topology evidence="1">Multi-pass membrane protein</topology>
    </subcellularLocation>
</comment>
<feature type="transmembrane region" description="Helical" evidence="11">
    <location>
        <begin position="54"/>
        <end position="77"/>
    </location>
</feature>
<evidence type="ECO:0000256" key="1">
    <source>
        <dbReference type="ARBA" id="ARBA00004141"/>
    </source>
</evidence>
<organism evidence="12">
    <name type="scientific">Saussurella borneensis</name>
    <dbReference type="NCBI Taxonomy" id="510017"/>
    <lineage>
        <taxon>Eukaryota</taxon>
        <taxon>Metazoa</taxon>
        <taxon>Ecdysozoa</taxon>
        <taxon>Arthropoda</taxon>
        <taxon>Hexapoda</taxon>
        <taxon>Insecta</taxon>
        <taxon>Pterygota</taxon>
        <taxon>Neoptera</taxon>
        <taxon>Polyneoptera</taxon>
        <taxon>Orthoptera</taxon>
        <taxon>Caelifera</taxon>
        <taxon>Acrididea</taxon>
        <taxon>Tetrigoidea</taxon>
        <taxon>Tetrigidae</taxon>
        <taxon>Batrachideinae</taxon>
        <taxon>Saussurella</taxon>
    </lineage>
</organism>
<name>A0A8F2FA13_9ORTH</name>
<sequence length="96" mass="11170">MSLDLLFSFFIMFSGVYVFFSFRKHLLFVLLSLEYIVLSVYFFVFLYLSFFSYGLSFLLIFLIFCVCEGALGLSILISMIRVSGNDYVFGFSLFLC</sequence>
<gene>
    <name evidence="12" type="primary">nad4l</name>
</gene>
<proteinExistence type="inferred from homology"/>
<keyword evidence="6 11" id="KW-1133">Transmembrane helix</keyword>
<evidence type="ECO:0000313" key="12">
    <source>
        <dbReference type="EMBL" id="QWT71646.1"/>
    </source>
</evidence>
<dbReference type="GO" id="GO:0008137">
    <property type="term" value="F:NADH dehydrogenase (ubiquinone) activity"/>
    <property type="evidence" value="ECO:0007669"/>
    <property type="project" value="UniProtKB-EC"/>
</dbReference>
<evidence type="ECO:0000256" key="8">
    <source>
        <dbReference type="ARBA" id="ARBA00023136"/>
    </source>
</evidence>
<feature type="transmembrane region" description="Helical" evidence="11">
    <location>
        <begin position="27"/>
        <end position="48"/>
    </location>
</feature>
<evidence type="ECO:0000256" key="5">
    <source>
        <dbReference type="ARBA" id="ARBA00022967"/>
    </source>
</evidence>
<evidence type="ECO:0000256" key="2">
    <source>
        <dbReference type="ARBA" id="ARBA00010519"/>
    </source>
</evidence>
<comment type="similarity">
    <text evidence="2">Belongs to the complex I subunit 4L family.</text>
</comment>
<keyword evidence="8 11" id="KW-0472">Membrane</keyword>
<keyword evidence="4 11" id="KW-0812">Transmembrane</keyword>
<evidence type="ECO:0000256" key="10">
    <source>
        <dbReference type="ARBA" id="ARBA00049551"/>
    </source>
</evidence>
<evidence type="ECO:0000256" key="11">
    <source>
        <dbReference type="SAM" id="Phobius"/>
    </source>
</evidence>
<evidence type="ECO:0000256" key="6">
    <source>
        <dbReference type="ARBA" id="ARBA00022989"/>
    </source>
</evidence>
<geneLocation type="mitochondrion" evidence="12"/>
<accession>A0A8F2FA13</accession>
<dbReference type="Gene3D" id="1.10.287.3510">
    <property type="match status" value="1"/>
</dbReference>
<keyword evidence="7" id="KW-0520">NAD</keyword>
<protein>
    <recommendedName>
        <fullName evidence="3">NADH-ubiquinone oxidoreductase chain 4L</fullName>
    </recommendedName>
    <alternativeName>
        <fullName evidence="9">NADH dehydrogenase subunit 4L</fullName>
    </alternativeName>
</protein>
<reference evidence="12" key="1">
    <citation type="submission" date="2021-05" db="EMBL/GenBank/DDBJ databases">
        <title>The complete chloroplast genome of Saussurella borneensis (Orthoptera: Tetrigoidea) from China and its phylogenetic analysis.</title>
        <authorList>
            <person name="Weian D."/>
            <person name="Rongjiao Z."/>
            <person name="Xiaodong L."/>
            <person name="Lei X."/>
        </authorList>
    </citation>
    <scope>NUCLEOTIDE SEQUENCE</scope>
</reference>
<feature type="transmembrane region" description="Helical" evidence="11">
    <location>
        <begin position="6"/>
        <end position="22"/>
    </location>
</feature>
<dbReference type="GO" id="GO:0016020">
    <property type="term" value="C:membrane"/>
    <property type="evidence" value="ECO:0007669"/>
    <property type="project" value="UniProtKB-SubCell"/>
</dbReference>
<evidence type="ECO:0000256" key="9">
    <source>
        <dbReference type="ARBA" id="ARBA00031586"/>
    </source>
</evidence>
<keyword evidence="12" id="KW-0496">Mitochondrion</keyword>
<dbReference type="EMBL" id="MZ169555">
    <property type="protein sequence ID" value="QWT71646.1"/>
    <property type="molecule type" value="Genomic_DNA"/>
</dbReference>
<dbReference type="AlphaFoldDB" id="A0A8F2FA13"/>
<dbReference type="Pfam" id="PF00420">
    <property type="entry name" value="Oxidored_q2"/>
    <property type="match status" value="1"/>
</dbReference>
<evidence type="ECO:0000256" key="3">
    <source>
        <dbReference type="ARBA" id="ARBA00016612"/>
    </source>
</evidence>
<evidence type="ECO:0000256" key="7">
    <source>
        <dbReference type="ARBA" id="ARBA00023027"/>
    </source>
</evidence>
<keyword evidence="5" id="KW-1278">Translocase</keyword>